<dbReference type="Gene3D" id="3.40.50.2300">
    <property type="match status" value="1"/>
</dbReference>
<proteinExistence type="predicted"/>
<feature type="domain" description="Sigma-54 factor interaction" evidence="6">
    <location>
        <begin position="142"/>
        <end position="371"/>
    </location>
</feature>
<dbReference type="PROSITE" id="PS00675">
    <property type="entry name" value="SIGMA54_INTERACT_1"/>
    <property type="match status" value="1"/>
</dbReference>
<comment type="caution">
    <text evidence="8">The sequence shown here is derived from an EMBL/GenBank/DDBJ whole genome shotgun (WGS) entry which is preliminary data.</text>
</comment>
<name>A0AA37SN40_9BACT</name>
<evidence type="ECO:0000256" key="2">
    <source>
        <dbReference type="ARBA" id="ARBA00022840"/>
    </source>
</evidence>
<keyword evidence="5" id="KW-0597">Phosphoprotein</keyword>
<evidence type="ECO:0000256" key="3">
    <source>
        <dbReference type="ARBA" id="ARBA00023015"/>
    </source>
</evidence>
<dbReference type="PROSITE" id="PS00688">
    <property type="entry name" value="SIGMA54_INTERACT_3"/>
    <property type="match status" value="1"/>
</dbReference>
<dbReference type="Pfam" id="PF25601">
    <property type="entry name" value="AAA_lid_14"/>
    <property type="match status" value="1"/>
</dbReference>
<dbReference type="GO" id="GO:0006355">
    <property type="term" value="P:regulation of DNA-templated transcription"/>
    <property type="evidence" value="ECO:0007669"/>
    <property type="project" value="InterPro"/>
</dbReference>
<dbReference type="InterPro" id="IPR002078">
    <property type="entry name" value="Sigma_54_int"/>
</dbReference>
<dbReference type="InterPro" id="IPR009057">
    <property type="entry name" value="Homeodomain-like_sf"/>
</dbReference>
<dbReference type="GO" id="GO:0005524">
    <property type="term" value="F:ATP binding"/>
    <property type="evidence" value="ECO:0007669"/>
    <property type="project" value="UniProtKB-KW"/>
</dbReference>
<reference evidence="8" key="2">
    <citation type="submission" date="2023-01" db="EMBL/GenBank/DDBJ databases">
        <title>Draft genome sequence of Portibacter lacus strain NBRC 108769.</title>
        <authorList>
            <person name="Sun Q."/>
            <person name="Mori K."/>
        </authorList>
    </citation>
    <scope>NUCLEOTIDE SEQUENCE</scope>
    <source>
        <strain evidence="8">NBRC 108769</strain>
    </source>
</reference>
<evidence type="ECO:0000256" key="4">
    <source>
        <dbReference type="ARBA" id="ARBA00023163"/>
    </source>
</evidence>
<organism evidence="8 9">
    <name type="scientific">Portibacter lacus</name>
    <dbReference type="NCBI Taxonomy" id="1099794"/>
    <lineage>
        <taxon>Bacteria</taxon>
        <taxon>Pseudomonadati</taxon>
        <taxon>Bacteroidota</taxon>
        <taxon>Saprospiria</taxon>
        <taxon>Saprospirales</taxon>
        <taxon>Haliscomenobacteraceae</taxon>
        <taxon>Portibacter</taxon>
    </lineage>
</organism>
<dbReference type="PROSITE" id="PS50045">
    <property type="entry name" value="SIGMA54_INTERACT_4"/>
    <property type="match status" value="1"/>
</dbReference>
<dbReference type="Gene3D" id="1.10.10.60">
    <property type="entry name" value="Homeodomain-like"/>
    <property type="match status" value="1"/>
</dbReference>
<keyword evidence="1" id="KW-0547">Nucleotide-binding</keyword>
<feature type="domain" description="Response regulatory" evidence="7">
    <location>
        <begin position="5"/>
        <end position="123"/>
    </location>
</feature>
<evidence type="ECO:0000259" key="6">
    <source>
        <dbReference type="PROSITE" id="PS50045"/>
    </source>
</evidence>
<sequence>MSKYKILVIDDDRTVCQSLQFLLGKKGYEVEVVHYPTDVPEKLAAFNPHVILLDMNFTIETTGRQGLALLKKIREQNPAALIILMTGWATVQLAVEGMKLGAKDFIAKPWDNKQMISAIESIIHIYDPKVSIGKLEEDEYSIIGQDEAFLEVLEMAERVAPTEASVLILGESGTGKELLAEAIHRKSKRRDNVFVKVNLGGISGSLFESEMFGHKKGAFTGAAVDREGRFAKAHSGTIFLDEIGELELDHQVKLLRVLQEKSFEVLGSSQPVKSDFRVISATNKDLQNMVFDRSFREDLFYRINLITLYIPSLNQRRSDIPSLVKHFAGKMSHLYNTEVPIFESETMDWLSAQNYPGNIRELKNKVERAILLNFDKKVISVKDFKNLEKSGQGSSMIKIPEVGLVKLDEMEEHMIKQALAFHEDNISKAARSLGITRSSLYRRLEKYNIPHESQN</sequence>
<dbReference type="SMART" id="SM00382">
    <property type="entry name" value="AAA"/>
    <property type="match status" value="1"/>
</dbReference>
<dbReference type="Proteomes" id="UP001156666">
    <property type="component" value="Unassembled WGS sequence"/>
</dbReference>
<dbReference type="SUPFAM" id="SSF52172">
    <property type="entry name" value="CheY-like"/>
    <property type="match status" value="1"/>
</dbReference>
<dbReference type="GO" id="GO:0000160">
    <property type="term" value="P:phosphorelay signal transduction system"/>
    <property type="evidence" value="ECO:0007669"/>
    <property type="project" value="InterPro"/>
</dbReference>
<dbReference type="PANTHER" id="PTHR32071:SF57">
    <property type="entry name" value="C4-DICARBOXYLATE TRANSPORT TRANSCRIPTIONAL REGULATORY PROTEIN DCTD"/>
    <property type="match status" value="1"/>
</dbReference>
<dbReference type="InterPro" id="IPR025944">
    <property type="entry name" value="Sigma_54_int_dom_CS"/>
</dbReference>
<evidence type="ECO:0000259" key="7">
    <source>
        <dbReference type="PROSITE" id="PS50110"/>
    </source>
</evidence>
<dbReference type="PRINTS" id="PR01590">
    <property type="entry name" value="HTHFIS"/>
</dbReference>
<feature type="modified residue" description="4-aspartylphosphate" evidence="5">
    <location>
        <position position="54"/>
    </location>
</feature>
<dbReference type="CDD" id="cd00156">
    <property type="entry name" value="REC"/>
    <property type="match status" value="1"/>
</dbReference>
<dbReference type="Pfam" id="PF02954">
    <property type="entry name" value="HTH_8"/>
    <property type="match status" value="1"/>
</dbReference>
<dbReference type="Pfam" id="PF00072">
    <property type="entry name" value="Response_reg"/>
    <property type="match status" value="1"/>
</dbReference>
<dbReference type="SMART" id="SM00448">
    <property type="entry name" value="REC"/>
    <property type="match status" value="1"/>
</dbReference>
<gene>
    <name evidence="8" type="ORF">GCM10007940_24430</name>
</gene>
<evidence type="ECO:0000313" key="9">
    <source>
        <dbReference type="Proteomes" id="UP001156666"/>
    </source>
</evidence>
<dbReference type="RefSeq" id="WP_235291509.1">
    <property type="nucleotide sequence ID" value="NZ_BSOH01000014.1"/>
</dbReference>
<protein>
    <submittedName>
        <fullName evidence="8">Sigma-54-dependent Fis family transcriptional regulator</fullName>
    </submittedName>
</protein>
<dbReference type="InterPro" id="IPR002197">
    <property type="entry name" value="HTH_Fis"/>
</dbReference>
<dbReference type="Pfam" id="PF00158">
    <property type="entry name" value="Sigma54_activat"/>
    <property type="match status" value="1"/>
</dbReference>
<dbReference type="InterPro" id="IPR027417">
    <property type="entry name" value="P-loop_NTPase"/>
</dbReference>
<keyword evidence="3" id="KW-0805">Transcription regulation</keyword>
<dbReference type="SUPFAM" id="SSF52540">
    <property type="entry name" value="P-loop containing nucleoside triphosphate hydrolases"/>
    <property type="match status" value="1"/>
</dbReference>
<dbReference type="FunFam" id="3.40.50.300:FF:000006">
    <property type="entry name" value="DNA-binding transcriptional regulator NtrC"/>
    <property type="match status" value="1"/>
</dbReference>
<dbReference type="InterPro" id="IPR001789">
    <property type="entry name" value="Sig_transdc_resp-reg_receiver"/>
</dbReference>
<dbReference type="CDD" id="cd00009">
    <property type="entry name" value="AAA"/>
    <property type="match status" value="1"/>
</dbReference>
<evidence type="ECO:0000256" key="5">
    <source>
        <dbReference type="PROSITE-ProRule" id="PRU00169"/>
    </source>
</evidence>
<dbReference type="InterPro" id="IPR011006">
    <property type="entry name" value="CheY-like_superfamily"/>
</dbReference>
<dbReference type="InterPro" id="IPR003593">
    <property type="entry name" value="AAA+_ATPase"/>
</dbReference>
<evidence type="ECO:0000256" key="1">
    <source>
        <dbReference type="ARBA" id="ARBA00022741"/>
    </source>
</evidence>
<keyword evidence="9" id="KW-1185">Reference proteome</keyword>
<reference evidence="8" key="1">
    <citation type="journal article" date="2014" name="Int. J. Syst. Evol. Microbiol.">
        <title>Complete genome sequence of Corynebacterium casei LMG S-19264T (=DSM 44701T), isolated from a smear-ripened cheese.</title>
        <authorList>
            <consortium name="US DOE Joint Genome Institute (JGI-PGF)"/>
            <person name="Walter F."/>
            <person name="Albersmeier A."/>
            <person name="Kalinowski J."/>
            <person name="Ruckert C."/>
        </authorList>
    </citation>
    <scope>NUCLEOTIDE SEQUENCE</scope>
    <source>
        <strain evidence="8">NBRC 108769</strain>
    </source>
</reference>
<dbReference type="Gene3D" id="1.10.8.60">
    <property type="match status" value="1"/>
</dbReference>
<dbReference type="Gene3D" id="3.40.50.300">
    <property type="entry name" value="P-loop containing nucleotide triphosphate hydrolases"/>
    <property type="match status" value="1"/>
</dbReference>
<dbReference type="AlphaFoldDB" id="A0AA37SN40"/>
<dbReference type="InterPro" id="IPR058031">
    <property type="entry name" value="AAA_lid_NorR"/>
</dbReference>
<keyword evidence="4" id="KW-0804">Transcription</keyword>
<dbReference type="PANTHER" id="PTHR32071">
    <property type="entry name" value="TRANSCRIPTIONAL REGULATORY PROTEIN"/>
    <property type="match status" value="1"/>
</dbReference>
<accession>A0AA37SN40</accession>
<dbReference type="InterPro" id="IPR025662">
    <property type="entry name" value="Sigma_54_int_dom_ATP-bd_1"/>
</dbReference>
<evidence type="ECO:0000313" key="8">
    <source>
        <dbReference type="EMBL" id="GLR17828.1"/>
    </source>
</evidence>
<keyword evidence="2" id="KW-0067">ATP-binding</keyword>
<dbReference type="PROSITE" id="PS50110">
    <property type="entry name" value="RESPONSE_REGULATORY"/>
    <property type="match status" value="1"/>
</dbReference>
<dbReference type="GO" id="GO:0043565">
    <property type="term" value="F:sequence-specific DNA binding"/>
    <property type="evidence" value="ECO:0007669"/>
    <property type="project" value="InterPro"/>
</dbReference>
<dbReference type="SUPFAM" id="SSF46689">
    <property type="entry name" value="Homeodomain-like"/>
    <property type="match status" value="1"/>
</dbReference>
<dbReference type="EMBL" id="BSOH01000014">
    <property type="protein sequence ID" value="GLR17828.1"/>
    <property type="molecule type" value="Genomic_DNA"/>
</dbReference>